<dbReference type="Gene3D" id="1.10.1200.20">
    <property type="entry name" value="Colicin E immunity protein"/>
    <property type="match status" value="1"/>
</dbReference>
<proteinExistence type="inferred from homology"/>
<dbReference type="GO" id="GO:0030153">
    <property type="term" value="P:bacteriocin immunity"/>
    <property type="evidence" value="ECO:0007669"/>
    <property type="project" value="UniProtKB-KW"/>
</dbReference>
<dbReference type="SUPFAM" id="SSF47345">
    <property type="entry name" value="Colicin E immunity proteins"/>
    <property type="match status" value="1"/>
</dbReference>
<dbReference type="EMBL" id="VDLV01000013">
    <property type="protein sequence ID" value="MBA1378433.1"/>
    <property type="molecule type" value="Genomic_DNA"/>
</dbReference>
<sequence>MIFKEKIEDYTEAEFLSFLREFFEDNNELTGDELGEYTSKLAKHFEKVTEHPEKSALIFYPKQGREDSPEGILNEIKIWRAENGKPGFKSE</sequence>
<dbReference type="Proteomes" id="UP000572407">
    <property type="component" value="Unassembled WGS sequence"/>
</dbReference>
<dbReference type="InterPro" id="IPR035900">
    <property type="entry name" value="Colicin_E_sf"/>
</dbReference>
<evidence type="ECO:0000256" key="1">
    <source>
        <dbReference type="ARBA" id="ARBA00009346"/>
    </source>
</evidence>
<evidence type="ECO:0000313" key="4">
    <source>
        <dbReference type="Proteomes" id="UP000572407"/>
    </source>
</evidence>
<comment type="caution">
    <text evidence="3">The sequence shown here is derived from an EMBL/GenBank/DDBJ whole genome shotgun (WGS) entry which is preliminary data.</text>
</comment>
<dbReference type="Pfam" id="PF01320">
    <property type="entry name" value="Colicin_Pyocin"/>
    <property type="match status" value="1"/>
</dbReference>
<name>A0A7V8RKY1_9PSED</name>
<dbReference type="PRINTS" id="PR01299">
    <property type="entry name" value="PYOCIN"/>
</dbReference>
<organism evidence="3 4">
    <name type="scientific">Pseudomonas brassicacearum subsp. neoaurantiaca</name>
    <dbReference type="NCBI Taxonomy" id="494916"/>
    <lineage>
        <taxon>Bacteria</taxon>
        <taxon>Pseudomonadati</taxon>
        <taxon>Pseudomonadota</taxon>
        <taxon>Gammaproteobacteria</taxon>
        <taxon>Pseudomonadales</taxon>
        <taxon>Pseudomonadaceae</taxon>
        <taxon>Pseudomonas</taxon>
    </lineage>
</organism>
<dbReference type="RefSeq" id="WP_181288102.1">
    <property type="nucleotide sequence ID" value="NZ_VDLV01000013.1"/>
</dbReference>
<reference evidence="3 4" key="1">
    <citation type="submission" date="2019-06" db="EMBL/GenBank/DDBJ databases">
        <title>Analysis of the biodiversity of Brassica napus bacterial endophytes for the selection of potential efficient biofertilizers for rapeseed crops.</title>
        <authorList>
            <person name="Jimenez-Gomez A."/>
            <person name="Saati-Santamaria Z."/>
            <person name="Menendez E."/>
            <person name="Rivas R."/>
            <person name="Mateos P.F."/>
            <person name="Velazquez E."/>
            <person name="Garcia-Fraile P."/>
        </authorList>
    </citation>
    <scope>NUCLEOTIDE SEQUENCE [LARGE SCALE GENOMIC DNA]</scope>
    <source>
        <strain evidence="3 4">CDVBN10</strain>
    </source>
</reference>
<dbReference type="GO" id="GO:0015643">
    <property type="term" value="F:toxic substance binding"/>
    <property type="evidence" value="ECO:0007669"/>
    <property type="project" value="InterPro"/>
</dbReference>
<evidence type="ECO:0000256" key="2">
    <source>
        <dbReference type="ARBA" id="ARBA00023025"/>
    </source>
</evidence>
<dbReference type="AlphaFoldDB" id="A0A7V8RKY1"/>
<keyword evidence="2" id="KW-0079">Bacteriocin immunity</keyword>
<protein>
    <submittedName>
        <fullName evidence="3">Bacteriocin immunity protein</fullName>
    </submittedName>
</protein>
<accession>A0A7V8RKY1</accession>
<comment type="similarity">
    <text evidence="1">Belongs to the colicins ColE2/ColE8/ColE9 and pyocins S1/S2 family.</text>
</comment>
<dbReference type="CDD" id="cd16363">
    <property type="entry name" value="Col_Im_like"/>
    <property type="match status" value="1"/>
</dbReference>
<gene>
    <name evidence="3" type="ORF">FHK92_11505</name>
</gene>
<dbReference type="InterPro" id="IPR000290">
    <property type="entry name" value="Colicin_pyocin"/>
</dbReference>
<evidence type="ECO:0000313" key="3">
    <source>
        <dbReference type="EMBL" id="MBA1378433.1"/>
    </source>
</evidence>